<evidence type="ECO:0000256" key="12">
    <source>
        <dbReference type="ARBA" id="ARBA00047712"/>
    </source>
</evidence>
<dbReference type="Pfam" id="PF00499">
    <property type="entry name" value="Oxidored_q3"/>
    <property type="match status" value="1"/>
</dbReference>
<feature type="transmembrane region" description="Helical" evidence="13">
    <location>
        <begin position="95"/>
        <end position="115"/>
    </location>
</feature>
<feature type="transmembrane region" description="Helical" evidence="13">
    <location>
        <begin position="6"/>
        <end position="22"/>
    </location>
</feature>
<evidence type="ECO:0000256" key="8">
    <source>
        <dbReference type="ARBA" id="ARBA00022989"/>
    </source>
</evidence>
<dbReference type="RefSeq" id="WP_051523820.1">
    <property type="nucleotide sequence ID" value="NZ_AP018933.1"/>
</dbReference>
<keyword evidence="5 13" id="KW-0812">Transmembrane</keyword>
<keyword evidence="10 13" id="KW-0472">Membrane</keyword>
<keyword evidence="6 13" id="KW-0874">Quinone</keyword>
<feature type="transmembrane region" description="Helical" evidence="13">
    <location>
        <begin position="29"/>
        <end position="50"/>
    </location>
</feature>
<evidence type="ECO:0000256" key="7">
    <source>
        <dbReference type="ARBA" id="ARBA00022967"/>
    </source>
</evidence>
<dbReference type="FunFam" id="1.20.120.1200:FF:000001">
    <property type="entry name" value="NADH-quinone oxidoreductase subunit J"/>
    <property type="match status" value="1"/>
</dbReference>
<evidence type="ECO:0000256" key="3">
    <source>
        <dbReference type="ARBA" id="ARBA00019907"/>
    </source>
</evidence>
<proteinExistence type="inferred from homology"/>
<dbReference type="NCBIfam" id="NF005162">
    <property type="entry name" value="PRK06638.1-1"/>
    <property type="match status" value="1"/>
</dbReference>
<gene>
    <name evidence="14" type="ORF">ZBT109_2468</name>
</gene>
<comment type="subunit">
    <text evidence="11">Composed of 13 different subunits. Subunits NuoA, H, J, K, L, M, N constitute the membrane sector of the complex.</text>
</comment>
<name>A0A348HHU6_9GAMM</name>
<keyword evidence="7" id="KW-1278">Translocase</keyword>
<protein>
    <recommendedName>
        <fullName evidence="3 13">NADH-quinone oxidoreductase subunit J</fullName>
        <ecNumber evidence="13">7.1.1.-</ecNumber>
    </recommendedName>
</protein>
<dbReference type="EMBL" id="AP018933">
    <property type="protein sequence ID" value="BBG31198.1"/>
    <property type="molecule type" value="Genomic_DNA"/>
</dbReference>
<dbReference type="AlphaFoldDB" id="A0A348HHU6"/>
<comment type="subcellular location">
    <subcellularLocation>
        <location evidence="1 13">Cell membrane</location>
        <topology evidence="1 13">Multi-pass membrane protein</topology>
    </subcellularLocation>
</comment>
<dbReference type="STRING" id="1123510.GCA_000620025_02120"/>
<accession>A0A348HHU6</accession>
<keyword evidence="4 13" id="KW-1003">Cell membrane</keyword>
<evidence type="ECO:0000256" key="5">
    <source>
        <dbReference type="ARBA" id="ARBA00022692"/>
    </source>
</evidence>
<dbReference type="InterPro" id="IPR001457">
    <property type="entry name" value="NADH_UbQ/plastoQ_OxRdtase_su6"/>
</dbReference>
<dbReference type="KEGG" id="zpl:ZBT109_2468"/>
<dbReference type="EC" id="7.1.1.-" evidence="13"/>
<comment type="function">
    <text evidence="13">NDH-1 shuttles electrons from NADH, via FMN and iron-sulfur (Fe-S) centers, to quinones in the respiratory chain. Couples the redox reaction to proton translocation (for every two electrons transferred, four hydrogen ions are translocated across the cytoplasmic membrane), and thus conserves the redox energy in a proton gradient.</text>
</comment>
<dbReference type="Proteomes" id="UP000267342">
    <property type="component" value="Chromosome"/>
</dbReference>
<sequence length="185" mass="19557">MEAAFYISAIIAVLATLGVVINTNPVHALLNLVISLIAVAMIFFALGAPFAGALEVIVYAGAIMVMFVFVIMMLNVGKDAVLQERRWMSPKAWRLPGIMSAVLLVTLISMLVLHGNGQPLGNEIQGASKVGMALFGPYLILVELAAFLLLAALIIASHIGRPDATVAVEAEEDTNARADEQGEAS</sequence>
<keyword evidence="8 13" id="KW-1133">Transmembrane helix</keyword>
<feature type="transmembrane region" description="Helical" evidence="13">
    <location>
        <begin position="135"/>
        <end position="156"/>
    </location>
</feature>
<evidence type="ECO:0000313" key="15">
    <source>
        <dbReference type="Proteomes" id="UP000267342"/>
    </source>
</evidence>
<evidence type="ECO:0000256" key="4">
    <source>
        <dbReference type="ARBA" id="ARBA00022475"/>
    </source>
</evidence>
<dbReference type="GO" id="GO:0005886">
    <property type="term" value="C:plasma membrane"/>
    <property type="evidence" value="ECO:0007669"/>
    <property type="project" value="UniProtKB-SubCell"/>
</dbReference>
<dbReference type="GO" id="GO:0008137">
    <property type="term" value="F:NADH dehydrogenase (ubiquinone) activity"/>
    <property type="evidence" value="ECO:0007669"/>
    <property type="project" value="UniProtKB-UniRule"/>
</dbReference>
<dbReference type="Gene3D" id="1.20.120.1200">
    <property type="entry name" value="NADH-ubiquinone/plastoquinone oxidoreductase chain 6, subunit NuoJ"/>
    <property type="match status" value="1"/>
</dbReference>
<evidence type="ECO:0000256" key="9">
    <source>
        <dbReference type="ARBA" id="ARBA00023027"/>
    </source>
</evidence>
<keyword evidence="9 13" id="KW-0520">NAD</keyword>
<dbReference type="InterPro" id="IPR042106">
    <property type="entry name" value="Nuo/plastoQ_OxRdtase_6_NuoJ"/>
</dbReference>
<dbReference type="PANTHER" id="PTHR33269:SF17">
    <property type="entry name" value="NADH-UBIQUINONE OXIDOREDUCTASE CHAIN 6"/>
    <property type="match status" value="1"/>
</dbReference>
<dbReference type="GO" id="GO:0048038">
    <property type="term" value="F:quinone binding"/>
    <property type="evidence" value="ECO:0007669"/>
    <property type="project" value="UniProtKB-UniRule"/>
</dbReference>
<dbReference type="PANTHER" id="PTHR33269">
    <property type="entry name" value="NADH-UBIQUINONE OXIDOREDUCTASE CHAIN 6"/>
    <property type="match status" value="1"/>
</dbReference>
<organism evidence="14 15">
    <name type="scientific">Zymobacter palmae</name>
    <dbReference type="NCBI Taxonomy" id="33074"/>
    <lineage>
        <taxon>Bacteria</taxon>
        <taxon>Pseudomonadati</taxon>
        <taxon>Pseudomonadota</taxon>
        <taxon>Gammaproteobacteria</taxon>
        <taxon>Oceanospirillales</taxon>
        <taxon>Halomonadaceae</taxon>
        <taxon>Zymobacter group</taxon>
        <taxon>Zymobacter</taxon>
    </lineage>
</organism>
<comment type="catalytic activity">
    <reaction evidence="12 13">
        <text>a quinone + NADH + 5 H(+)(in) = a quinol + NAD(+) + 4 H(+)(out)</text>
        <dbReference type="Rhea" id="RHEA:57888"/>
        <dbReference type="ChEBI" id="CHEBI:15378"/>
        <dbReference type="ChEBI" id="CHEBI:24646"/>
        <dbReference type="ChEBI" id="CHEBI:57540"/>
        <dbReference type="ChEBI" id="CHEBI:57945"/>
        <dbReference type="ChEBI" id="CHEBI:132124"/>
    </reaction>
</comment>
<evidence type="ECO:0000256" key="6">
    <source>
        <dbReference type="ARBA" id="ARBA00022719"/>
    </source>
</evidence>
<evidence type="ECO:0000256" key="10">
    <source>
        <dbReference type="ARBA" id="ARBA00023136"/>
    </source>
</evidence>
<evidence type="ECO:0000313" key="14">
    <source>
        <dbReference type="EMBL" id="BBG31198.1"/>
    </source>
</evidence>
<reference evidence="14 15" key="1">
    <citation type="submission" date="2018-09" db="EMBL/GenBank/DDBJ databases">
        <title>Zymobacter palmae IAM14233 (=T109) whole genome analysis.</title>
        <authorList>
            <person name="Yanase H."/>
        </authorList>
    </citation>
    <scope>NUCLEOTIDE SEQUENCE [LARGE SCALE GENOMIC DNA]</scope>
    <source>
        <strain evidence="14 15">IAM14233</strain>
    </source>
</reference>
<evidence type="ECO:0000256" key="2">
    <source>
        <dbReference type="ARBA" id="ARBA00005698"/>
    </source>
</evidence>
<evidence type="ECO:0000256" key="13">
    <source>
        <dbReference type="RuleBase" id="RU004429"/>
    </source>
</evidence>
<feature type="transmembrane region" description="Helical" evidence="13">
    <location>
        <begin position="56"/>
        <end position="74"/>
    </location>
</feature>
<keyword evidence="15" id="KW-1185">Reference proteome</keyword>
<evidence type="ECO:0000256" key="1">
    <source>
        <dbReference type="ARBA" id="ARBA00004651"/>
    </source>
</evidence>
<evidence type="ECO:0000256" key="11">
    <source>
        <dbReference type="ARBA" id="ARBA00025811"/>
    </source>
</evidence>
<keyword evidence="14" id="KW-0830">Ubiquinone</keyword>
<comment type="similarity">
    <text evidence="2 13">Belongs to the complex I subunit 6 family.</text>
</comment>
<dbReference type="OrthoDB" id="9790848at2"/>